<name>A0A8S2Y2Z4_9BILA</name>
<dbReference type="EMBL" id="CAJOBJ010086466">
    <property type="protein sequence ID" value="CAF4522599.1"/>
    <property type="molecule type" value="Genomic_DNA"/>
</dbReference>
<evidence type="ECO:0000313" key="1">
    <source>
        <dbReference type="EMBL" id="CAF4522599.1"/>
    </source>
</evidence>
<organism evidence="1 2">
    <name type="scientific">Rotaria magnacalcarata</name>
    <dbReference type="NCBI Taxonomy" id="392030"/>
    <lineage>
        <taxon>Eukaryota</taxon>
        <taxon>Metazoa</taxon>
        <taxon>Spiralia</taxon>
        <taxon>Gnathifera</taxon>
        <taxon>Rotifera</taxon>
        <taxon>Eurotatoria</taxon>
        <taxon>Bdelloidea</taxon>
        <taxon>Philodinida</taxon>
        <taxon>Philodinidae</taxon>
        <taxon>Rotaria</taxon>
    </lineage>
</organism>
<gene>
    <name evidence="1" type="ORF">GIL414_LOCUS35685</name>
</gene>
<evidence type="ECO:0000313" key="2">
    <source>
        <dbReference type="Proteomes" id="UP000681720"/>
    </source>
</evidence>
<reference evidence="1" key="1">
    <citation type="submission" date="2021-02" db="EMBL/GenBank/DDBJ databases">
        <authorList>
            <person name="Nowell W R."/>
        </authorList>
    </citation>
    <scope>NUCLEOTIDE SEQUENCE</scope>
</reference>
<dbReference type="Proteomes" id="UP000681720">
    <property type="component" value="Unassembled WGS sequence"/>
</dbReference>
<dbReference type="AlphaFoldDB" id="A0A8S2Y2Z4"/>
<accession>A0A8S2Y2Z4</accession>
<feature type="non-terminal residue" evidence="1">
    <location>
        <position position="81"/>
    </location>
</feature>
<proteinExistence type="predicted"/>
<comment type="caution">
    <text evidence="1">The sequence shown here is derived from an EMBL/GenBank/DDBJ whole genome shotgun (WGS) entry which is preliminary data.</text>
</comment>
<sequence>ISLQPLIVVLYARLGITTAPISYQEVSTRTTPEQIPITTTTVTTSKPQTTTTKTIVIKNDPTIDEEPILLKNEPITIKFPE</sequence>
<protein>
    <submittedName>
        <fullName evidence="1">Uncharacterized protein</fullName>
    </submittedName>
</protein>
<feature type="non-terminal residue" evidence="1">
    <location>
        <position position="1"/>
    </location>
</feature>